<proteinExistence type="predicted"/>
<dbReference type="Gene3D" id="3.40.50.11350">
    <property type="match status" value="1"/>
</dbReference>
<evidence type="ECO:0000313" key="1">
    <source>
        <dbReference type="EMBL" id="QHT20845.1"/>
    </source>
</evidence>
<protein>
    <submittedName>
        <fullName evidence="1">Uncharacterized protein</fullName>
    </submittedName>
</protein>
<organism evidence="1">
    <name type="scientific">viral metagenome</name>
    <dbReference type="NCBI Taxonomy" id="1070528"/>
    <lineage>
        <taxon>unclassified sequences</taxon>
        <taxon>metagenomes</taxon>
        <taxon>organismal metagenomes</taxon>
    </lineage>
</organism>
<accession>A0A6C0E082</accession>
<reference evidence="1" key="1">
    <citation type="journal article" date="2020" name="Nature">
        <title>Giant virus diversity and host interactions through global metagenomics.</title>
        <authorList>
            <person name="Schulz F."/>
            <person name="Roux S."/>
            <person name="Paez-Espino D."/>
            <person name="Jungbluth S."/>
            <person name="Walsh D.A."/>
            <person name="Denef V.J."/>
            <person name="McMahon K.D."/>
            <person name="Konstantinidis K.T."/>
            <person name="Eloe-Fadrosh E.A."/>
            <person name="Kyrpides N.C."/>
            <person name="Woyke T."/>
        </authorList>
    </citation>
    <scope>NUCLEOTIDE SEQUENCE</scope>
    <source>
        <strain evidence="1">GVMAG-M-3300023174-75</strain>
    </source>
</reference>
<dbReference type="EMBL" id="MN739683">
    <property type="protein sequence ID" value="QHT20845.1"/>
    <property type="molecule type" value="Genomic_DNA"/>
</dbReference>
<sequence length="299" mass="34887">MLIVINAWGFFSNFFKVLTWELVNSNNRIIVPYIISRASKSMDPDDLNDIDTKIYENCENIWEKMFYPIREYNKADLLDKTNSVTVLFPKNGDGLFPYPLNNFRDGFILCNYSTYIHPLLPQIRLLYNECYNKFKWTPFLENHIKNNLKLIPNPRKTVAVFVRSPRHYSKGNEKDYIKNIIDESIVVMQNYEKLFLVTNNKIVLKEFTDVFGEKIIFLQDKNMVDTLKCDWIHVYSGNTSSIIEIDYANECIQSFTDVYLASTCDYILGGSSNMFFGALIINPRVNFKILNTLVNCNGV</sequence>
<dbReference type="AlphaFoldDB" id="A0A6C0E082"/>
<name>A0A6C0E082_9ZZZZ</name>